<evidence type="ECO:0000256" key="1">
    <source>
        <dbReference type="SAM" id="Phobius"/>
    </source>
</evidence>
<protein>
    <submittedName>
        <fullName evidence="2">Uncharacterized protein</fullName>
    </submittedName>
</protein>
<keyword evidence="1" id="KW-1133">Transmembrane helix</keyword>
<dbReference type="EMBL" id="DOZN01000025">
    <property type="protein sequence ID" value="HCC42598.1"/>
    <property type="molecule type" value="Genomic_DNA"/>
</dbReference>
<evidence type="ECO:0000313" key="2">
    <source>
        <dbReference type="EMBL" id="HCC42598.1"/>
    </source>
</evidence>
<comment type="caution">
    <text evidence="2">The sequence shown here is derived from an EMBL/GenBank/DDBJ whole genome shotgun (WGS) entry which is preliminary data.</text>
</comment>
<proteinExistence type="predicted"/>
<accession>A0A3D0ZSB2</accession>
<keyword evidence="1" id="KW-0472">Membrane</keyword>
<feature type="transmembrane region" description="Helical" evidence="1">
    <location>
        <begin position="74"/>
        <end position="96"/>
    </location>
</feature>
<feature type="transmembrane region" description="Helical" evidence="1">
    <location>
        <begin position="42"/>
        <end position="62"/>
    </location>
</feature>
<evidence type="ECO:0000313" key="3">
    <source>
        <dbReference type="Proteomes" id="UP000263336"/>
    </source>
</evidence>
<dbReference type="AlphaFoldDB" id="A0A3D0ZSB2"/>
<feature type="non-terminal residue" evidence="2">
    <location>
        <position position="1"/>
    </location>
</feature>
<name>A0A3D0ZSB2_UNCKA</name>
<gene>
    <name evidence="2" type="ORF">DEP93_03965</name>
</gene>
<reference evidence="2 3" key="1">
    <citation type="journal article" date="2018" name="Nat. Biotechnol.">
        <title>A standardized bacterial taxonomy based on genome phylogeny substantially revises the tree of life.</title>
        <authorList>
            <person name="Parks D.H."/>
            <person name="Chuvochina M."/>
            <person name="Waite D.W."/>
            <person name="Rinke C."/>
            <person name="Skarshewski A."/>
            <person name="Chaumeil P.A."/>
            <person name="Hugenholtz P."/>
        </authorList>
    </citation>
    <scope>NUCLEOTIDE SEQUENCE [LARGE SCALE GENOMIC DNA]</scope>
    <source>
        <strain evidence="2">UBA11701</strain>
    </source>
</reference>
<feature type="transmembrane region" description="Helical" evidence="1">
    <location>
        <begin position="12"/>
        <end position="36"/>
    </location>
</feature>
<sequence length="342" mass="39002">LLKEAQMKLDILGIFNLAAVLFATAGGFAAIISTYINPTFRSMNRISVFIAFISLVAVGLILQRIKLQKVSVWGAWLILPLALFDQVSLGVMQNFIKEPEEYQVLVKYADEIESRAGENAKIYTLPLGQYPEGVDKKLMRVALLTDNIKWSTGAEKWRAANFWQHQTNRLETKDFLKKIIGEGFTGMLVNIKELEPTKLADIEKELAANPLQDQKKEYGYYDLRNYASSNKISYRPTDVFYYVSGNCLYDQVSLFYCVNNGRIEFENMSSKEQFKTLTMTLEFPGGKIEKINEKILVPVGKSHYLLNKNTNKNVFPVPKNVPIWPVNIGYPNFIIREIGLQQ</sequence>
<organism evidence="2 3">
    <name type="scientific">candidate division WWE3 bacterium</name>
    <dbReference type="NCBI Taxonomy" id="2053526"/>
    <lineage>
        <taxon>Bacteria</taxon>
        <taxon>Katanobacteria</taxon>
    </lineage>
</organism>
<keyword evidence="1" id="KW-0812">Transmembrane</keyword>
<dbReference type="Proteomes" id="UP000263336">
    <property type="component" value="Unassembled WGS sequence"/>
</dbReference>